<evidence type="ECO:0000256" key="2">
    <source>
        <dbReference type="ARBA" id="ARBA00022475"/>
    </source>
</evidence>
<dbReference type="RefSeq" id="WP_109872430.1">
    <property type="nucleotide sequence ID" value="NZ_QGNA01000005.1"/>
</dbReference>
<gene>
    <name evidence="7" type="ORF">DFH01_20735</name>
</gene>
<evidence type="ECO:0000256" key="4">
    <source>
        <dbReference type="ARBA" id="ARBA00023136"/>
    </source>
</evidence>
<proteinExistence type="predicted"/>
<sequence>MSASPRVAAVFFGRPGAGGFNQAGVAGLARAAASHGLSPETVWEPEPARRAETLAAVAARADLVIAHGGQGEAGVAEVAPGFPRVAFAVTQGRIAGPNIACFEVLQEQSAFLAGALAGWWMPGRIAAHLSGEPVPPGLRGRAGFAAGLRHARPDAQLLTGFCGNQHDPPLAEAWTRAQAAAGAAVQFAMLDGGRSGAIAACKETGMRAIGNVRDWTEEDPVFLASAIAENGVTIEAAIAAFLAGRFADARIGLERPEAVRLALAREVSPALAERLEALRSEIIAGAVVVPEHYGGAEWRPE</sequence>
<dbReference type="InterPro" id="IPR003760">
    <property type="entry name" value="PnrA-like"/>
</dbReference>
<dbReference type="PANTHER" id="PTHR34296:SF2">
    <property type="entry name" value="ABC TRANSPORTER GUANOSINE-BINDING PROTEIN NUPN"/>
    <property type="match status" value="1"/>
</dbReference>
<evidence type="ECO:0000313" key="7">
    <source>
        <dbReference type="EMBL" id="PWS34789.1"/>
    </source>
</evidence>
<reference evidence="8" key="1">
    <citation type="submission" date="2018-05" db="EMBL/GenBank/DDBJ databases">
        <authorList>
            <person name="Du Z."/>
            <person name="Wang X."/>
        </authorList>
    </citation>
    <scope>NUCLEOTIDE SEQUENCE [LARGE SCALE GENOMIC DNA]</scope>
    <source>
        <strain evidence="8">CQN31</strain>
    </source>
</reference>
<dbReference type="Gene3D" id="3.40.50.2300">
    <property type="match status" value="2"/>
</dbReference>
<dbReference type="EMBL" id="QGNA01000005">
    <property type="protein sequence ID" value="PWS34789.1"/>
    <property type="molecule type" value="Genomic_DNA"/>
</dbReference>
<protein>
    <submittedName>
        <fullName evidence="7">BMP family ABC transporter substrate-binding protein</fullName>
    </submittedName>
</protein>
<evidence type="ECO:0000259" key="6">
    <source>
        <dbReference type="Pfam" id="PF02608"/>
    </source>
</evidence>
<dbReference type="InterPro" id="IPR050957">
    <property type="entry name" value="BMP_lipoprotein"/>
</dbReference>
<dbReference type="Proteomes" id="UP000245765">
    <property type="component" value="Unassembled WGS sequence"/>
</dbReference>
<comment type="subcellular location">
    <subcellularLocation>
        <location evidence="1">Cell membrane</location>
    </subcellularLocation>
</comment>
<keyword evidence="2" id="KW-1003">Cell membrane</keyword>
<organism evidence="7 8">
    <name type="scientific">Falsiroseomonas bella</name>
    <dbReference type="NCBI Taxonomy" id="2184016"/>
    <lineage>
        <taxon>Bacteria</taxon>
        <taxon>Pseudomonadati</taxon>
        <taxon>Pseudomonadota</taxon>
        <taxon>Alphaproteobacteria</taxon>
        <taxon>Acetobacterales</taxon>
        <taxon>Roseomonadaceae</taxon>
        <taxon>Falsiroseomonas</taxon>
    </lineage>
</organism>
<comment type="caution">
    <text evidence="7">The sequence shown here is derived from an EMBL/GenBank/DDBJ whole genome shotgun (WGS) entry which is preliminary data.</text>
</comment>
<keyword evidence="3" id="KW-0732">Signal</keyword>
<keyword evidence="4" id="KW-0472">Membrane</keyword>
<evidence type="ECO:0000256" key="5">
    <source>
        <dbReference type="ARBA" id="ARBA00023288"/>
    </source>
</evidence>
<evidence type="ECO:0000256" key="1">
    <source>
        <dbReference type="ARBA" id="ARBA00004236"/>
    </source>
</evidence>
<name>A0A317FA44_9PROT</name>
<dbReference type="Pfam" id="PF02608">
    <property type="entry name" value="Bmp"/>
    <property type="match status" value="1"/>
</dbReference>
<keyword evidence="5" id="KW-0449">Lipoprotein</keyword>
<evidence type="ECO:0000256" key="3">
    <source>
        <dbReference type="ARBA" id="ARBA00022729"/>
    </source>
</evidence>
<dbReference type="OrthoDB" id="149576at2"/>
<keyword evidence="8" id="KW-1185">Reference proteome</keyword>
<accession>A0A317FA44</accession>
<feature type="domain" description="ABC transporter substrate-binding protein PnrA-like" evidence="6">
    <location>
        <begin position="19"/>
        <end position="253"/>
    </location>
</feature>
<dbReference type="AlphaFoldDB" id="A0A317FA44"/>
<dbReference type="PANTHER" id="PTHR34296">
    <property type="entry name" value="TRANSCRIPTIONAL ACTIVATOR PROTEIN MED"/>
    <property type="match status" value="1"/>
</dbReference>
<evidence type="ECO:0000313" key="8">
    <source>
        <dbReference type="Proteomes" id="UP000245765"/>
    </source>
</evidence>
<dbReference type="GO" id="GO:0005886">
    <property type="term" value="C:plasma membrane"/>
    <property type="evidence" value="ECO:0007669"/>
    <property type="project" value="UniProtKB-SubCell"/>
</dbReference>